<feature type="chain" id="PRO_5042023831" evidence="2">
    <location>
        <begin position="17"/>
        <end position="287"/>
    </location>
</feature>
<feature type="signal peptide" evidence="2">
    <location>
        <begin position="1"/>
        <end position="16"/>
    </location>
</feature>
<dbReference type="EMBL" id="JARIHO010000031">
    <property type="protein sequence ID" value="KAJ7336315.1"/>
    <property type="molecule type" value="Genomic_DNA"/>
</dbReference>
<evidence type="ECO:0000313" key="4">
    <source>
        <dbReference type="Proteomes" id="UP001218218"/>
    </source>
</evidence>
<evidence type="ECO:0000256" key="2">
    <source>
        <dbReference type="SAM" id="SignalP"/>
    </source>
</evidence>
<name>A0AAD6ZRY3_9AGAR</name>
<keyword evidence="4" id="KW-1185">Reference proteome</keyword>
<accession>A0AAD6ZRY3</accession>
<dbReference type="AlphaFoldDB" id="A0AAD6ZRY3"/>
<feature type="region of interest" description="Disordered" evidence="1">
    <location>
        <begin position="221"/>
        <end position="242"/>
    </location>
</feature>
<sequence length="287" mass="31165">MVWTLLSGGFKHSFLCVSIFIFLRLHFPPQDLPQMYSKCSRCVANAFATRLPRVSPASVPILPAGSPAYSLVLNVASPPPHACIIGRRGRHGSTVRSRAGHHIITQLDSHHHHHPAPFRPQPRTPSPRLTHSRHKREMSLGGVPGTRRTEWMRSTAEPLLTACRRFWKRAGYIPLSLGQSAPAASITNVRSGANCWFPSFPCPPRSVQSPRARATLCVARPTSAPNTTPTPRTTSPSAAQGENMQIVSGGEISGVTGMSCSSPIFASVSAASRCSRFPRARSSSVRR</sequence>
<reference evidence="3" key="1">
    <citation type="submission" date="2023-03" db="EMBL/GenBank/DDBJ databases">
        <title>Massive genome expansion in bonnet fungi (Mycena s.s.) driven by repeated elements and novel gene families across ecological guilds.</title>
        <authorList>
            <consortium name="Lawrence Berkeley National Laboratory"/>
            <person name="Harder C.B."/>
            <person name="Miyauchi S."/>
            <person name="Viragh M."/>
            <person name="Kuo A."/>
            <person name="Thoen E."/>
            <person name="Andreopoulos B."/>
            <person name="Lu D."/>
            <person name="Skrede I."/>
            <person name="Drula E."/>
            <person name="Henrissat B."/>
            <person name="Morin E."/>
            <person name="Kohler A."/>
            <person name="Barry K."/>
            <person name="LaButti K."/>
            <person name="Morin E."/>
            <person name="Salamov A."/>
            <person name="Lipzen A."/>
            <person name="Mereny Z."/>
            <person name="Hegedus B."/>
            <person name="Baldrian P."/>
            <person name="Stursova M."/>
            <person name="Weitz H."/>
            <person name="Taylor A."/>
            <person name="Grigoriev I.V."/>
            <person name="Nagy L.G."/>
            <person name="Martin F."/>
            <person name="Kauserud H."/>
        </authorList>
    </citation>
    <scope>NUCLEOTIDE SEQUENCE</scope>
    <source>
        <strain evidence="3">CBHHK002</strain>
    </source>
</reference>
<organism evidence="3 4">
    <name type="scientific">Mycena albidolilacea</name>
    <dbReference type="NCBI Taxonomy" id="1033008"/>
    <lineage>
        <taxon>Eukaryota</taxon>
        <taxon>Fungi</taxon>
        <taxon>Dikarya</taxon>
        <taxon>Basidiomycota</taxon>
        <taxon>Agaricomycotina</taxon>
        <taxon>Agaricomycetes</taxon>
        <taxon>Agaricomycetidae</taxon>
        <taxon>Agaricales</taxon>
        <taxon>Marasmiineae</taxon>
        <taxon>Mycenaceae</taxon>
        <taxon>Mycena</taxon>
    </lineage>
</organism>
<proteinExistence type="predicted"/>
<dbReference type="Proteomes" id="UP001218218">
    <property type="component" value="Unassembled WGS sequence"/>
</dbReference>
<feature type="region of interest" description="Disordered" evidence="1">
    <location>
        <begin position="107"/>
        <end position="146"/>
    </location>
</feature>
<feature type="compositionally biased region" description="Low complexity" evidence="1">
    <location>
        <begin position="221"/>
        <end position="239"/>
    </location>
</feature>
<gene>
    <name evidence="3" type="ORF">DFH08DRAFT_286358</name>
</gene>
<keyword evidence="2" id="KW-0732">Signal</keyword>
<evidence type="ECO:0000256" key="1">
    <source>
        <dbReference type="SAM" id="MobiDB-lite"/>
    </source>
</evidence>
<protein>
    <submittedName>
        <fullName evidence="3">Uncharacterized protein</fullName>
    </submittedName>
</protein>
<comment type="caution">
    <text evidence="3">The sequence shown here is derived from an EMBL/GenBank/DDBJ whole genome shotgun (WGS) entry which is preliminary data.</text>
</comment>
<evidence type="ECO:0000313" key="3">
    <source>
        <dbReference type="EMBL" id="KAJ7336315.1"/>
    </source>
</evidence>